<comment type="caution">
    <text evidence="3">The sequence shown here is derived from an EMBL/GenBank/DDBJ whole genome shotgun (WGS) entry which is preliminary data.</text>
</comment>
<dbReference type="InterPro" id="IPR018247">
    <property type="entry name" value="EF_Hand_1_Ca_BS"/>
</dbReference>
<dbReference type="PROSITE" id="PS00018">
    <property type="entry name" value="EF_HAND_1"/>
    <property type="match status" value="1"/>
</dbReference>
<dbReference type="Proteomes" id="UP001412067">
    <property type="component" value="Unassembled WGS sequence"/>
</dbReference>
<evidence type="ECO:0000313" key="4">
    <source>
        <dbReference type="Proteomes" id="UP001412067"/>
    </source>
</evidence>
<dbReference type="Gene3D" id="1.10.238.10">
    <property type="entry name" value="EF-hand"/>
    <property type="match status" value="1"/>
</dbReference>
<dbReference type="Pfam" id="PF13405">
    <property type="entry name" value="EF-hand_6"/>
    <property type="match status" value="1"/>
</dbReference>
<dbReference type="SMART" id="SM00054">
    <property type="entry name" value="EFh"/>
    <property type="match status" value="1"/>
</dbReference>
<accession>A0ABR2LJF3</accession>
<dbReference type="SUPFAM" id="SSF47473">
    <property type="entry name" value="EF-hand"/>
    <property type="match status" value="1"/>
</dbReference>
<sequence length="100" mass="11666">MVHYRVAPATASHQPGLDDHRMTPQKFREWIKSIDQNGDGRISWQELRDALRVLGMRCTRWKAWRALVNADLNHNNHIDGDLEVDELMKYAAKRWGITDA</sequence>
<dbReference type="InterPro" id="IPR011992">
    <property type="entry name" value="EF-hand-dom_pair"/>
</dbReference>
<evidence type="ECO:0000259" key="2">
    <source>
        <dbReference type="PROSITE" id="PS50222"/>
    </source>
</evidence>
<keyword evidence="4" id="KW-1185">Reference proteome</keyword>
<gene>
    <name evidence="3" type="ORF">KSP40_PGU008637</name>
</gene>
<dbReference type="InterPro" id="IPR002048">
    <property type="entry name" value="EF_hand_dom"/>
</dbReference>
<name>A0ABR2LJF3_9ASPA</name>
<evidence type="ECO:0000313" key="3">
    <source>
        <dbReference type="EMBL" id="KAK8942237.1"/>
    </source>
</evidence>
<dbReference type="EMBL" id="JBBWWR010000019">
    <property type="protein sequence ID" value="KAK8942237.1"/>
    <property type="molecule type" value="Genomic_DNA"/>
</dbReference>
<evidence type="ECO:0000256" key="1">
    <source>
        <dbReference type="ARBA" id="ARBA00022837"/>
    </source>
</evidence>
<feature type="domain" description="EF-hand" evidence="2">
    <location>
        <begin position="22"/>
        <end position="57"/>
    </location>
</feature>
<protein>
    <recommendedName>
        <fullName evidence="2">EF-hand domain-containing protein</fullName>
    </recommendedName>
</protein>
<keyword evidence="1" id="KW-0106">Calcium</keyword>
<organism evidence="3 4">
    <name type="scientific">Platanthera guangdongensis</name>
    <dbReference type="NCBI Taxonomy" id="2320717"/>
    <lineage>
        <taxon>Eukaryota</taxon>
        <taxon>Viridiplantae</taxon>
        <taxon>Streptophyta</taxon>
        <taxon>Embryophyta</taxon>
        <taxon>Tracheophyta</taxon>
        <taxon>Spermatophyta</taxon>
        <taxon>Magnoliopsida</taxon>
        <taxon>Liliopsida</taxon>
        <taxon>Asparagales</taxon>
        <taxon>Orchidaceae</taxon>
        <taxon>Orchidoideae</taxon>
        <taxon>Orchideae</taxon>
        <taxon>Orchidinae</taxon>
        <taxon>Platanthera</taxon>
    </lineage>
</organism>
<proteinExistence type="predicted"/>
<reference evidence="3 4" key="1">
    <citation type="journal article" date="2022" name="Nat. Plants">
        <title>Genomes of leafy and leafless Platanthera orchids illuminate the evolution of mycoheterotrophy.</title>
        <authorList>
            <person name="Li M.H."/>
            <person name="Liu K.W."/>
            <person name="Li Z."/>
            <person name="Lu H.C."/>
            <person name="Ye Q.L."/>
            <person name="Zhang D."/>
            <person name="Wang J.Y."/>
            <person name="Li Y.F."/>
            <person name="Zhong Z.M."/>
            <person name="Liu X."/>
            <person name="Yu X."/>
            <person name="Liu D.K."/>
            <person name="Tu X.D."/>
            <person name="Liu B."/>
            <person name="Hao Y."/>
            <person name="Liao X.Y."/>
            <person name="Jiang Y.T."/>
            <person name="Sun W.H."/>
            <person name="Chen J."/>
            <person name="Chen Y.Q."/>
            <person name="Ai Y."/>
            <person name="Zhai J.W."/>
            <person name="Wu S.S."/>
            <person name="Zhou Z."/>
            <person name="Hsiao Y.Y."/>
            <person name="Wu W.L."/>
            <person name="Chen Y.Y."/>
            <person name="Lin Y.F."/>
            <person name="Hsu J.L."/>
            <person name="Li C.Y."/>
            <person name="Wang Z.W."/>
            <person name="Zhao X."/>
            <person name="Zhong W.Y."/>
            <person name="Ma X.K."/>
            <person name="Ma L."/>
            <person name="Huang J."/>
            <person name="Chen G.Z."/>
            <person name="Huang M.Z."/>
            <person name="Huang L."/>
            <person name="Peng D.H."/>
            <person name="Luo Y.B."/>
            <person name="Zou S.Q."/>
            <person name="Chen S.P."/>
            <person name="Lan S."/>
            <person name="Tsai W.C."/>
            <person name="Van de Peer Y."/>
            <person name="Liu Z.J."/>
        </authorList>
    </citation>
    <scope>NUCLEOTIDE SEQUENCE [LARGE SCALE GENOMIC DNA]</scope>
    <source>
        <strain evidence="3">Lor288</strain>
    </source>
</reference>
<dbReference type="PROSITE" id="PS50222">
    <property type="entry name" value="EF_HAND_2"/>
    <property type="match status" value="1"/>
</dbReference>